<evidence type="ECO:0000256" key="1">
    <source>
        <dbReference type="ARBA" id="ARBA00022676"/>
    </source>
</evidence>
<dbReference type="InterPro" id="IPR001296">
    <property type="entry name" value="Glyco_trans_1"/>
</dbReference>
<dbReference type="GO" id="GO:1901135">
    <property type="term" value="P:carbohydrate derivative metabolic process"/>
    <property type="evidence" value="ECO:0007669"/>
    <property type="project" value="UniProtKB-ARBA"/>
</dbReference>
<dbReference type="KEGG" id="woc:BA177_06855"/>
<dbReference type="RefSeq" id="WP_068614594.1">
    <property type="nucleotide sequence ID" value="NZ_CP016268.1"/>
</dbReference>
<dbReference type="Pfam" id="PF13439">
    <property type="entry name" value="Glyco_transf_4"/>
    <property type="match status" value="1"/>
</dbReference>
<dbReference type="CDD" id="cd03801">
    <property type="entry name" value="GT4_PimA-like"/>
    <property type="match status" value="1"/>
</dbReference>
<accession>A0A193LF05</accession>
<organism evidence="5 6">
    <name type="scientific">Woeseia oceani</name>
    <dbReference type="NCBI Taxonomy" id="1548547"/>
    <lineage>
        <taxon>Bacteria</taxon>
        <taxon>Pseudomonadati</taxon>
        <taxon>Pseudomonadota</taxon>
        <taxon>Gammaproteobacteria</taxon>
        <taxon>Woeseiales</taxon>
        <taxon>Woeseiaceae</taxon>
        <taxon>Woeseia</taxon>
    </lineage>
</organism>
<name>A0A193LF05_9GAMM</name>
<reference evidence="5 6" key="1">
    <citation type="submission" date="2016-06" db="EMBL/GenBank/DDBJ databases">
        <title>Complete genome sequence of a deep-branching marine Gamma Proteobacterium Woeseia oceani type strain XK5.</title>
        <authorList>
            <person name="Mu D."/>
            <person name="Du Z."/>
        </authorList>
    </citation>
    <scope>NUCLEOTIDE SEQUENCE [LARGE SCALE GENOMIC DNA]</scope>
    <source>
        <strain evidence="5 6">XK5</strain>
    </source>
</reference>
<keyword evidence="6" id="KW-1185">Reference proteome</keyword>
<dbReference type="AlphaFoldDB" id="A0A193LF05"/>
<dbReference type="SUPFAM" id="SSF53756">
    <property type="entry name" value="UDP-Glycosyltransferase/glycogen phosphorylase"/>
    <property type="match status" value="1"/>
</dbReference>
<dbReference type="Pfam" id="PF00534">
    <property type="entry name" value="Glycos_transf_1"/>
    <property type="match status" value="1"/>
</dbReference>
<evidence type="ECO:0008006" key="7">
    <source>
        <dbReference type="Google" id="ProtNLM"/>
    </source>
</evidence>
<protein>
    <recommendedName>
        <fullName evidence="7">Glycosyl transferase family 1</fullName>
    </recommendedName>
</protein>
<feature type="domain" description="Glycosyl transferase family 1" evidence="3">
    <location>
        <begin position="190"/>
        <end position="347"/>
    </location>
</feature>
<dbReference type="InterPro" id="IPR028098">
    <property type="entry name" value="Glyco_trans_4-like_N"/>
</dbReference>
<feature type="domain" description="Glycosyltransferase subfamily 4-like N-terminal" evidence="4">
    <location>
        <begin position="16"/>
        <end position="174"/>
    </location>
</feature>
<dbReference type="Gene3D" id="3.40.50.2000">
    <property type="entry name" value="Glycogen Phosphorylase B"/>
    <property type="match status" value="2"/>
</dbReference>
<dbReference type="Proteomes" id="UP000092695">
    <property type="component" value="Chromosome"/>
</dbReference>
<dbReference type="PANTHER" id="PTHR12526">
    <property type="entry name" value="GLYCOSYLTRANSFERASE"/>
    <property type="match status" value="1"/>
</dbReference>
<dbReference type="PANTHER" id="PTHR12526:SF510">
    <property type="entry name" value="D-INOSITOL 3-PHOSPHATE GLYCOSYLTRANSFERASE"/>
    <property type="match status" value="1"/>
</dbReference>
<dbReference type="OrthoDB" id="4611853at2"/>
<gene>
    <name evidence="5" type="ORF">BA177_06855</name>
</gene>
<proteinExistence type="predicted"/>
<evidence type="ECO:0000313" key="6">
    <source>
        <dbReference type="Proteomes" id="UP000092695"/>
    </source>
</evidence>
<sequence length="371" mass="42086">MPDKKKVLLVHSTLHIGGAEEVSANICRRIDRDRFDVHVCFLKEKGVVAEKIEGEGTVVHAVARPNRDKPDYFTSWRLRRLIAREKFDLIHSHDVHSLMDGSVCRLTTPGLRHVHTFHYGNYPERAANFQRIERATWRIPDRLVSVSEHQREGVLQLYGMPPDRVQTVWNGVDVLAELPAEPTIGKYRAQGRVVIGSVNTLIEQKGMPDLIKVAAKLKSMDVPPFVFLIAGGGPLQEELEREVERLGLQDVVEFLGWVKQAPQSVIPHIDVFFQPSLWEAMSMVLLESMALGRAIVATAVGETPRILDDGRHGRMLQPRDIDGMTAAMASLLRDKELRERLGAEARQHYHDNFTARRLAERHEILYEEVCS</sequence>
<dbReference type="EMBL" id="CP016268">
    <property type="protein sequence ID" value="ANO50964.1"/>
    <property type="molecule type" value="Genomic_DNA"/>
</dbReference>
<evidence type="ECO:0000259" key="3">
    <source>
        <dbReference type="Pfam" id="PF00534"/>
    </source>
</evidence>
<dbReference type="GO" id="GO:0016757">
    <property type="term" value="F:glycosyltransferase activity"/>
    <property type="evidence" value="ECO:0007669"/>
    <property type="project" value="UniProtKB-KW"/>
</dbReference>
<evidence type="ECO:0000259" key="4">
    <source>
        <dbReference type="Pfam" id="PF13439"/>
    </source>
</evidence>
<keyword evidence="1" id="KW-0328">Glycosyltransferase</keyword>
<evidence type="ECO:0000256" key="2">
    <source>
        <dbReference type="ARBA" id="ARBA00022679"/>
    </source>
</evidence>
<dbReference type="STRING" id="1548547.BA177_06855"/>
<keyword evidence="2" id="KW-0808">Transferase</keyword>
<evidence type="ECO:0000313" key="5">
    <source>
        <dbReference type="EMBL" id="ANO50964.1"/>
    </source>
</evidence>